<sequence>MSPLFSLSLTYLTHSSLLLLHACSCKSHPPSPSPMLNMAGNMRTLRPSSPKLCPALPYLQLGSSDLAPSSWQGNHTASLEHFKLRMKSPRLTTRDSKASRLIECAPLPLAPASFAPATWRRGPKEQVFGRTIATSFPDMLS</sequence>
<gene>
    <name evidence="2" type="ORF">BDZ83DRAFT_8991</name>
</gene>
<dbReference type="RefSeq" id="XP_060371950.1">
    <property type="nucleotide sequence ID" value="XM_060515989.1"/>
</dbReference>
<name>A0AAD8XQZ0_GLOAC</name>
<feature type="signal peptide" evidence="1">
    <location>
        <begin position="1"/>
        <end position="27"/>
    </location>
</feature>
<evidence type="ECO:0000313" key="3">
    <source>
        <dbReference type="Proteomes" id="UP001244207"/>
    </source>
</evidence>
<reference evidence="2" key="1">
    <citation type="submission" date="2021-12" db="EMBL/GenBank/DDBJ databases">
        <title>Comparative genomics, transcriptomics and evolutionary studies reveal genomic signatures of adaptation to plant cell wall in hemibiotrophic fungi.</title>
        <authorList>
            <consortium name="DOE Joint Genome Institute"/>
            <person name="Baroncelli R."/>
            <person name="Diaz J.F."/>
            <person name="Benocci T."/>
            <person name="Peng M."/>
            <person name="Battaglia E."/>
            <person name="Haridas S."/>
            <person name="Andreopoulos W."/>
            <person name="Labutti K."/>
            <person name="Pangilinan J."/>
            <person name="Floch G.L."/>
            <person name="Makela M.R."/>
            <person name="Henrissat B."/>
            <person name="Grigoriev I.V."/>
            <person name="Crouch J.A."/>
            <person name="De Vries R.P."/>
            <person name="Sukno S.A."/>
            <person name="Thon M.R."/>
        </authorList>
    </citation>
    <scope>NUCLEOTIDE SEQUENCE</scope>
    <source>
        <strain evidence="2">CBS 112980</strain>
    </source>
</reference>
<evidence type="ECO:0000313" key="2">
    <source>
        <dbReference type="EMBL" id="KAK1731895.1"/>
    </source>
</evidence>
<protein>
    <recommendedName>
        <fullName evidence="4">Secreted protein</fullName>
    </recommendedName>
</protein>
<evidence type="ECO:0008006" key="4">
    <source>
        <dbReference type="Google" id="ProtNLM"/>
    </source>
</evidence>
<accession>A0AAD8XQZ0</accession>
<comment type="caution">
    <text evidence="2">The sequence shown here is derived from an EMBL/GenBank/DDBJ whole genome shotgun (WGS) entry which is preliminary data.</text>
</comment>
<dbReference type="Proteomes" id="UP001244207">
    <property type="component" value="Unassembled WGS sequence"/>
</dbReference>
<dbReference type="GeneID" id="85399887"/>
<organism evidence="2 3">
    <name type="scientific">Glomerella acutata</name>
    <name type="common">Colletotrichum acutatum</name>
    <dbReference type="NCBI Taxonomy" id="27357"/>
    <lineage>
        <taxon>Eukaryota</taxon>
        <taxon>Fungi</taxon>
        <taxon>Dikarya</taxon>
        <taxon>Ascomycota</taxon>
        <taxon>Pezizomycotina</taxon>
        <taxon>Sordariomycetes</taxon>
        <taxon>Hypocreomycetidae</taxon>
        <taxon>Glomerellales</taxon>
        <taxon>Glomerellaceae</taxon>
        <taxon>Colletotrichum</taxon>
        <taxon>Colletotrichum acutatum species complex</taxon>
    </lineage>
</organism>
<dbReference type="AlphaFoldDB" id="A0AAD8XQZ0"/>
<feature type="chain" id="PRO_5042081282" description="Secreted protein" evidence="1">
    <location>
        <begin position="28"/>
        <end position="141"/>
    </location>
</feature>
<keyword evidence="1" id="KW-0732">Signal</keyword>
<evidence type="ECO:0000256" key="1">
    <source>
        <dbReference type="SAM" id="SignalP"/>
    </source>
</evidence>
<keyword evidence="3" id="KW-1185">Reference proteome</keyword>
<dbReference type="EMBL" id="JAHMHS010000001">
    <property type="protein sequence ID" value="KAK1731895.1"/>
    <property type="molecule type" value="Genomic_DNA"/>
</dbReference>
<proteinExistence type="predicted"/>